<organism evidence="2 3">
    <name type="scientific">Eumeta variegata</name>
    <name type="common">Bagworm moth</name>
    <name type="synonym">Eumeta japonica</name>
    <dbReference type="NCBI Taxonomy" id="151549"/>
    <lineage>
        <taxon>Eukaryota</taxon>
        <taxon>Metazoa</taxon>
        <taxon>Ecdysozoa</taxon>
        <taxon>Arthropoda</taxon>
        <taxon>Hexapoda</taxon>
        <taxon>Insecta</taxon>
        <taxon>Pterygota</taxon>
        <taxon>Neoptera</taxon>
        <taxon>Endopterygota</taxon>
        <taxon>Lepidoptera</taxon>
        <taxon>Glossata</taxon>
        <taxon>Ditrysia</taxon>
        <taxon>Tineoidea</taxon>
        <taxon>Psychidae</taxon>
        <taxon>Oiketicinae</taxon>
        <taxon>Eumeta</taxon>
    </lineage>
</organism>
<sequence length="225" mass="26089">MATQLSPETLLLLTKMTEQLNLQTKTITENITAAVLQKVDEKLQPIIEENKKLKSEGEKLNQKIQNLEKNSRRNNVILHGLPETEEENHEDLNTFVTSTLRRIDVDLEKGDIDRLQRLGKKGDKTDKTRPISLSTTTLQKKSQILKNKQKMKPNSYITQDLPKSVLQAKKNGKNRYKNDNEKRKRSETPSPGNPNKTLNKIQRKDAFQFMRERSYSLSDKNTYRN</sequence>
<feature type="region of interest" description="Disordered" evidence="1">
    <location>
        <begin position="160"/>
        <end position="202"/>
    </location>
</feature>
<protein>
    <submittedName>
        <fullName evidence="2">Uncharacterized protein</fullName>
    </submittedName>
</protein>
<comment type="caution">
    <text evidence="2">The sequence shown here is derived from an EMBL/GenBank/DDBJ whole genome shotgun (WGS) entry which is preliminary data.</text>
</comment>
<reference evidence="2 3" key="1">
    <citation type="journal article" date="2019" name="Commun. Biol.">
        <title>The bagworm genome reveals a unique fibroin gene that provides high tensile strength.</title>
        <authorList>
            <person name="Kono N."/>
            <person name="Nakamura H."/>
            <person name="Ohtoshi R."/>
            <person name="Tomita M."/>
            <person name="Numata K."/>
            <person name="Arakawa K."/>
        </authorList>
    </citation>
    <scope>NUCLEOTIDE SEQUENCE [LARGE SCALE GENOMIC DNA]</scope>
</reference>
<dbReference type="OrthoDB" id="410104at2759"/>
<dbReference type="EMBL" id="BGZK01000408">
    <property type="protein sequence ID" value="GBP41925.1"/>
    <property type="molecule type" value="Genomic_DNA"/>
</dbReference>
<dbReference type="Gene3D" id="3.30.70.1820">
    <property type="entry name" value="L1 transposable element, RRM domain"/>
    <property type="match status" value="1"/>
</dbReference>
<keyword evidence="3" id="KW-1185">Reference proteome</keyword>
<dbReference type="STRING" id="151549.A0A4C1VVP9"/>
<name>A0A4C1VVP9_EUMVA</name>
<proteinExistence type="predicted"/>
<accession>A0A4C1VVP9</accession>
<dbReference type="Proteomes" id="UP000299102">
    <property type="component" value="Unassembled WGS sequence"/>
</dbReference>
<dbReference type="AlphaFoldDB" id="A0A4C1VVP9"/>
<gene>
    <name evidence="2" type="ORF">EVAR_31688_1</name>
</gene>
<evidence type="ECO:0000313" key="3">
    <source>
        <dbReference type="Proteomes" id="UP000299102"/>
    </source>
</evidence>
<evidence type="ECO:0000313" key="2">
    <source>
        <dbReference type="EMBL" id="GBP41925.1"/>
    </source>
</evidence>
<feature type="compositionally biased region" description="Polar residues" evidence="1">
    <location>
        <begin position="188"/>
        <end position="200"/>
    </location>
</feature>
<evidence type="ECO:0000256" key="1">
    <source>
        <dbReference type="SAM" id="MobiDB-lite"/>
    </source>
</evidence>
<feature type="compositionally biased region" description="Basic and acidic residues" evidence="1">
    <location>
        <begin position="176"/>
        <end position="187"/>
    </location>
</feature>